<dbReference type="SUPFAM" id="SSF54001">
    <property type="entry name" value="Cysteine proteinases"/>
    <property type="match status" value="1"/>
</dbReference>
<evidence type="ECO:0000313" key="2">
    <source>
        <dbReference type="EMBL" id="MFD1432639.1"/>
    </source>
</evidence>
<feature type="chain" id="PRO_5046833353" description="NlpC/P60 domain-containing protein" evidence="1">
    <location>
        <begin position="25"/>
        <end position="523"/>
    </location>
</feature>
<reference evidence="3" key="1">
    <citation type="journal article" date="2019" name="Int. J. Syst. Evol. Microbiol.">
        <title>The Global Catalogue of Microorganisms (GCM) 10K type strain sequencing project: providing services to taxonomists for standard genome sequencing and annotation.</title>
        <authorList>
            <consortium name="The Broad Institute Genomics Platform"/>
            <consortium name="The Broad Institute Genome Sequencing Center for Infectious Disease"/>
            <person name="Wu L."/>
            <person name="Ma J."/>
        </authorList>
    </citation>
    <scope>NUCLEOTIDE SEQUENCE [LARGE SCALE GENOMIC DNA]</scope>
    <source>
        <strain evidence="3">CCM 8947</strain>
    </source>
</reference>
<evidence type="ECO:0000256" key="1">
    <source>
        <dbReference type="SAM" id="SignalP"/>
    </source>
</evidence>
<comment type="caution">
    <text evidence="2">The sequence shown here is derived from an EMBL/GenBank/DDBJ whole genome shotgun (WGS) entry which is preliminary data.</text>
</comment>
<dbReference type="Gene3D" id="3.90.1720.10">
    <property type="entry name" value="endopeptidase domain like (from Nostoc punctiforme)"/>
    <property type="match status" value="1"/>
</dbReference>
<accession>A0ABW4CR88</accession>
<feature type="signal peptide" evidence="1">
    <location>
        <begin position="1"/>
        <end position="24"/>
    </location>
</feature>
<evidence type="ECO:0008006" key="4">
    <source>
        <dbReference type="Google" id="ProtNLM"/>
    </source>
</evidence>
<proteinExistence type="predicted"/>
<keyword evidence="3" id="KW-1185">Reference proteome</keyword>
<dbReference type="InterPro" id="IPR038765">
    <property type="entry name" value="Papain-like_cys_pep_sf"/>
</dbReference>
<gene>
    <name evidence="2" type="ORF">ACFQ47_08095</name>
</gene>
<evidence type="ECO:0000313" key="3">
    <source>
        <dbReference type="Proteomes" id="UP001597192"/>
    </source>
</evidence>
<name>A0ABW4CR88_9LACO</name>
<protein>
    <recommendedName>
        <fullName evidence="4">NlpC/P60 domain-containing protein</fullName>
    </recommendedName>
</protein>
<keyword evidence="1" id="KW-0732">Signal</keyword>
<sequence>MRVKWVIGLMVAAGLLAGGQPVQAANGNGASGAEVGQVQSRAAGYVTVTAGNFKVWTDASLQRSVMTTASLKNRTFRVRISVQPYAIRYLGLIDQNGTSIGFLNENATLQTNAKGACLKADRYVTVTKANYALAQDLSGHAAKTTASIVNQTFRVKYVHPAASGTNYLSLYNGTGKLVGIVDEGAVAVAPGSYGSCLQENQYVTITKTNFKLYRNFAWQVARTSASVANQTFHVKYSHRAISGANFLSVYDKNERLVGIINEAATASAKGPQGAAELGHWYAQVATKSAVVWRDFAWKTRAASSTFTGQRLIVHGRYHHFNGAIYLSLYTSAGKWVGYVNQASCWDETGAASFLGTTRTKIVAELTAHLNDHYYLGTPYRGLATATAARYMVPRGVSSPYGVGMNCTGFVSYVLQRAGANLSRLTGLSNQWGGVANAYNYRNALVKTVPYYRFTSVKALLASGKAKKGDILYFDHPTADCHIGFFWGATSKQDKMWHQPGAGNRISRIYADAGFKYIYLFPSN</sequence>
<dbReference type="EMBL" id="JBHTOG010000042">
    <property type="protein sequence ID" value="MFD1432639.1"/>
    <property type="molecule type" value="Genomic_DNA"/>
</dbReference>
<organism evidence="2 3">
    <name type="scientific">Lacticaseibacillus yichunensis</name>
    <dbReference type="NCBI Taxonomy" id="2486015"/>
    <lineage>
        <taxon>Bacteria</taxon>
        <taxon>Bacillati</taxon>
        <taxon>Bacillota</taxon>
        <taxon>Bacilli</taxon>
        <taxon>Lactobacillales</taxon>
        <taxon>Lactobacillaceae</taxon>
        <taxon>Lacticaseibacillus</taxon>
    </lineage>
</organism>
<dbReference type="Proteomes" id="UP001597192">
    <property type="component" value="Unassembled WGS sequence"/>
</dbReference>
<dbReference type="RefSeq" id="WP_125698429.1">
    <property type="nucleotide sequence ID" value="NZ_JBHTOG010000042.1"/>
</dbReference>